<accession>G0A1H9</accession>
<reference evidence="4" key="3">
    <citation type="submission" date="2011-05" db="EMBL/GenBank/DDBJ databases">
        <title>Complete sequence of Methylomonas methanica MC09.</title>
        <authorList>
            <consortium name="US DOE Joint Genome Institute"/>
            <person name="Lucas S."/>
            <person name="Han J."/>
            <person name="Lapidus A."/>
            <person name="Cheng J.-F."/>
            <person name="Goodwin L."/>
            <person name="Pitluck S."/>
            <person name="Peters L."/>
            <person name="Mikhailova N."/>
            <person name="Teshima H."/>
            <person name="Han C."/>
            <person name="Tapia R."/>
            <person name="Land M."/>
            <person name="Hauser L."/>
            <person name="Kyrpides N."/>
            <person name="Ivanova N."/>
            <person name="Pagani I."/>
            <person name="Stein L."/>
            <person name="Woyke T."/>
        </authorList>
    </citation>
    <scope>NUCLEOTIDE SEQUENCE [LARGE SCALE GENOMIC DNA]</scope>
    <source>
        <strain evidence="4">MC09</strain>
    </source>
</reference>
<evidence type="ECO:0000259" key="1">
    <source>
        <dbReference type="Pfam" id="PF04773"/>
    </source>
</evidence>
<reference key="2">
    <citation type="submission" date="2011-05" db="EMBL/GenBank/DDBJ databases">
        <title>Complete genome sequence of the aerobic marine methanotroph Methylomonas methanica MC09.</title>
        <authorList>
            <person name="Boden R."/>
            <person name="Cunliffe M."/>
            <person name="Scanlan J."/>
            <person name="Moussard H."/>
            <person name="Kits K.D."/>
            <person name="Klotz M."/>
            <person name="Jetten M."/>
            <person name="Vuilleumier S."/>
            <person name="Han J."/>
            <person name="Peters L."/>
            <person name="Mikhailova N."/>
            <person name="Teshima H."/>
            <person name="Tapia R."/>
            <person name="Kyrpides N."/>
            <person name="Ivanova N."/>
            <person name="Pagani I."/>
            <person name="Cheng J.-F."/>
            <person name="Goodwin L."/>
            <person name="Han C."/>
            <person name="Hauser L."/>
            <person name="Land M."/>
            <person name="Lapidus A."/>
            <person name="Lucas S."/>
            <person name="Pitluck S."/>
            <person name="Woyke T."/>
            <person name="Stein L.Y."/>
            <person name="Murrell C."/>
        </authorList>
    </citation>
    <scope>NUCLEOTIDE SEQUENCE</scope>
    <source>
        <strain>MC09</strain>
    </source>
</reference>
<dbReference type="PANTHER" id="PTHR30273:SF2">
    <property type="entry name" value="PROTEIN FECR"/>
    <property type="match status" value="1"/>
</dbReference>
<evidence type="ECO:0000313" key="4">
    <source>
        <dbReference type="Proteomes" id="UP000008888"/>
    </source>
</evidence>
<dbReference type="Gene3D" id="2.60.120.1440">
    <property type="match status" value="1"/>
</dbReference>
<dbReference type="RefSeq" id="WP_013817145.1">
    <property type="nucleotide sequence ID" value="NC_015572.1"/>
</dbReference>
<dbReference type="KEGG" id="mmt:Metme_0428"/>
<protein>
    <submittedName>
        <fullName evidence="3">Anti-FecI sigma factor, FecR</fullName>
    </submittedName>
</protein>
<dbReference type="InterPro" id="IPR012373">
    <property type="entry name" value="Ferrdict_sens_TM"/>
</dbReference>
<evidence type="ECO:0000259" key="2">
    <source>
        <dbReference type="Pfam" id="PF16220"/>
    </source>
</evidence>
<proteinExistence type="predicted"/>
<organism evidence="3 4">
    <name type="scientific">Methylomonas methanica (strain DSM 25384 / MC09)</name>
    <dbReference type="NCBI Taxonomy" id="857087"/>
    <lineage>
        <taxon>Bacteria</taxon>
        <taxon>Pseudomonadati</taxon>
        <taxon>Pseudomonadota</taxon>
        <taxon>Gammaproteobacteria</taxon>
        <taxon>Methylococcales</taxon>
        <taxon>Methylococcaceae</taxon>
        <taxon>Methylomonas</taxon>
    </lineage>
</organism>
<feature type="domain" description="FecR protein" evidence="1">
    <location>
        <begin position="112"/>
        <end position="207"/>
    </location>
</feature>
<name>G0A1H9_METMM</name>
<dbReference type="InterPro" id="IPR006860">
    <property type="entry name" value="FecR"/>
</dbReference>
<dbReference type="PIRSF" id="PIRSF018266">
    <property type="entry name" value="FecR"/>
    <property type="match status" value="1"/>
</dbReference>
<dbReference type="PANTHER" id="PTHR30273">
    <property type="entry name" value="PERIPLASMIC SIGNAL SENSOR AND SIGMA FACTOR ACTIVATOR FECR-RELATED"/>
    <property type="match status" value="1"/>
</dbReference>
<feature type="domain" description="FecR N-terminal" evidence="2">
    <location>
        <begin position="16"/>
        <end position="55"/>
    </location>
</feature>
<dbReference type="STRING" id="857087.Metme_0428"/>
<dbReference type="Pfam" id="PF04773">
    <property type="entry name" value="FecR"/>
    <property type="match status" value="1"/>
</dbReference>
<dbReference type="GO" id="GO:0016989">
    <property type="term" value="F:sigma factor antagonist activity"/>
    <property type="evidence" value="ECO:0007669"/>
    <property type="project" value="TreeGrafter"/>
</dbReference>
<dbReference type="EMBL" id="CP002738">
    <property type="protein sequence ID" value="AEF98872.1"/>
    <property type="molecule type" value="Genomic_DNA"/>
</dbReference>
<dbReference type="OrthoDB" id="1099576at2"/>
<gene>
    <name evidence="3" type="ordered locus">Metme_0428</name>
</gene>
<dbReference type="Pfam" id="PF16220">
    <property type="entry name" value="DUF4880"/>
    <property type="match status" value="1"/>
</dbReference>
<sequence length="321" mass="36255">MQNQRRTTIDPQILAQAAEWYAILRKGQAHPAEQAEWKIWLTEHPDHQTAWARVEFHADRLKSLPPKAAYVALTAPDLQRRRAIKNLVLLGAVGLSSWQFSRSRYWQAWTADYHIAQGETKTITLSDGSTVMLDSGSALNVEFSMDVRRLQLVAGEIYIETAKDNIGWHRPLVVDTQDGRVRALGTRFSVNKQADYSQVAVYANSVEIQPTDPTASKQLLQAGQQTQFVSTRIDPAHSLKLDQPAWSQGVIVADNIPLSEFLLQLNRYRQGYVTCAPEIADLRIFGSFPLKDTDKILLNLQANLPVKLSSPFPYWVKILPR</sequence>
<dbReference type="InterPro" id="IPR032623">
    <property type="entry name" value="FecR_N"/>
</dbReference>
<dbReference type="AlphaFoldDB" id="G0A1H9"/>
<dbReference type="Proteomes" id="UP000008888">
    <property type="component" value="Chromosome"/>
</dbReference>
<evidence type="ECO:0000313" key="3">
    <source>
        <dbReference type="EMBL" id="AEF98872.1"/>
    </source>
</evidence>
<dbReference type="HOGENOM" id="CLU_050192_0_0_6"/>
<dbReference type="eggNOG" id="COG3712">
    <property type="taxonomic scope" value="Bacteria"/>
</dbReference>
<reference evidence="3 4" key="1">
    <citation type="journal article" date="2011" name="J. Bacteriol.">
        <title>Complete Genome Sequence of the Aerobic Marine Methanotroph Methylomonas methanica MC09.</title>
        <authorList>
            <person name="Boden R."/>
            <person name="Cunliffe M."/>
            <person name="Scanlan J."/>
            <person name="Moussard H."/>
            <person name="Kits K.D."/>
            <person name="Klotz M.G."/>
            <person name="Jetten M.S."/>
            <person name="Vuilleumier S."/>
            <person name="Han J."/>
            <person name="Peters L."/>
            <person name="Mikhailova N."/>
            <person name="Teshima H."/>
            <person name="Tapia R."/>
            <person name="Kyrpides N."/>
            <person name="Ivanova N."/>
            <person name="Pagani I."/>
            <person name="Cheng J.F."/>
            <person name="Goodwin L."/>
            <person name="Han C."/>
            <person name="Hauser L."/>
            <person name="Land M.L."/>
            <person name="Lapidus A."/>
            <person name="Lucas S."/>
            <person name="Pitluck S."/>
            <person name="Woyke T."/>
            <person name="Stein L."/>
            <person name="Murrell J.C."/>
        </authorList>
    </citation>
    <scope>NUCLEOTIDE SEQUENCE [LARGE SCALE GENOMIC DNA]</scope>
    <source>
        <strain evidence="3 4">MC09</strain>
    </source>
</reference>
<keyword evidence="4" id="KW-1185">Reference proteome</keyword>